<keyword evidence="6" id="KW-0472">Membrane</keyword>
<dbReference type="PROSITE" id="PS50068">
    <property type="entry name" value="LDLRA_2"/>
    <property type="match status" value="1"/>
</dbReference>
<gene>
    <name evidence="10" type="ORF">SMN809_LOCUS75012</name>
</gene>
<evidence type="ECO:0000256" key="9">
    <source>
        <dbReference type="PROSITE-ProRule" id="PRU00124"/>
    </source>
</evidence>
<keyword evidence="5" id="KW-1133">Transmembrane helix</keyword>
<comment type="caution">
    <text evidence="9">Lacks conserved residue(s) required for the propagation of feature annotation.</text>
</comment>
<keyword evidence="8" id="KW-0325">Glycoprotein</keyword>
<sequence length="301" mass="34606">MCDAVGRECISQYRIRDGTDDCLNSLDEVETVESSYCTGRVGQQRFQCFNHEHKCLPATELGSGIVECSNEYDEKWLGAGTVLSNQFPCFQDQTDGCHHVKAYIQQSSNTNQTYSPSLTDIEQQQQNTIKNLAYYRYCDSFWDLPQHMDEDSTACRQWICSKEEYQCQTGQCIPLEWVCDGEWDCSDASDEEAIVLITQWSDHNKHLRNLFSRLKECSSRYKRTPFSDKCNTSFELGCYRLGEWNPLNISSYSPCINLSQIGDGMEDCYNAYDEKNTFTVESHPGEMWGFHAQCGNSSRTR</sequence>
<dbReference type="CDD" id="cd00112">
    <property type="entry name" value="LDLa"/>
    <property type="match status" value="1"/>
</dbReference>
<evidence type="ECO:0000313" key="11">
    <source>
        <dbReference type="Proteomes" id="UP000676336"/>
    </source>
</evidence>
<dbReference type="SUPFAM" id="SSF57424">
    <property type="entry name" value="LDL receptor-like module"/>
    <property type="match status" value="1"/>
</dbReference>
<evidence type="ECO:0000256" key="2">
    <source>
        <dbReference type="ARBA" id="ARBA00022692"/>
    </source>
</evidence>
<evidence type="ECO:0000256" key="3">
    <source>
        <dbReference type="ARBA" id="ARBA00022729"/>
    </source>
</evidence>
<feature type="disulfide bond" evidence="9">
    <location>
        <begin position="160"/>
        <end position="172"/>
    </location>
</feature>
<evidence type="ECO:0000313" key="10">
    <source>
        <dbReference type="EMBL" id="CAF5199176.1"/>
    </source>
</evidence>
<dbReference type="PRINTS" id="PR00261">
    <property type="entry name" value="LDLRECEPTOR"/>
</dbReference>
<proteinExistence type="predicted"/>
<dbReference type="Pfam" id="PF00057">
    <property type="entry name" value="Ldl_recept_a"/>
    <property type="match status" value="1"/>
</dbReference>
<feature type="disulfide bond" evidence="9">
    <location>
        <begin position="167"/>
        <end position="185"/>
    </location>
</feature>
<organism evidence="10 11">
    <name type="scientific">Rotaria magnacalcarata</name>
    <dbReference type="NCBI Taxonomy" id="392030"/>
    <lineage>
        <taxon>Eukaryota</taxon>
        <taxon>Metazoa</taxon>
        <taxon>Spiralia</taxon>
        <taxon>Gnathifera</taxon>
        <taxon>Rotifera</taxon>
        <taxon>Eurotatoria</taxon>
        <taxon>Bdelloidea</taxon>
        <taxon>Philodinida</taxon>
        <taxon>Philodinidae</taxon>
        <taxon>Rotaria</taxon>
    </lineage>
</organism>
<evidence type="ECO:0000256" key="7">
    <source>
        <dbReference type="ARBA" id="ARBA00023157"/>
    </source>
</evidence>
<dbReference type="Proteomes" id="UP000676336">
    <property type="component" value="Unassembled WGS sequence"/>
</dbReference>
<dbReference type="FunFam" id="4.10.400.10:FF:000002">
    <property type="entry name" value="Low-density lipoprotein receptor-related protein 1"/>
    <property type="match status" value="1"/>
</dbReference>
<keyword evidence="3" id="KW-0732">Signal</keyword>
<comment type="caution">
    <text evidence="10">The sequence shown here is derived from an EMBL/GenBank/DDBJ whole genome shotgun (WGS) entry which is preliminary data.</text>
</comment>
<accession>A0A8S3II72</accession>
<evidence type="ECO:0000256" key="1">
    <source>
        <dbReference type="ARBA" id="ARBA00004167"/>
    </source>
</evidence>
<name>A0A8S3II72_9BILA</name>
<comment type="subcellular location">
    <subcellularLocation>
        <location evidence="1">Membrane</location>
        <topology evidence="1">Single-pass membrane protein</topology>
    </subcellularLocation>
</comment>
<protein>
    <submittedName>
        <fullName evidence="10">Uncharacterized protein</fullName>
    </submittedName>
</protein>
<dbReference type="SMART" id="SM00192">
    <property type="entry name" value="LDLa"/>
    <property type="match status" value="4"/>
</dbReference>
<reference evidence="10" key="1">
    <citation type="submission" date="2021-02" db="EMBL/GenBank/DDBJ databases">
        <authorList>
            <person name="Nowell W R."/>
        </authorList>
    </citation>
    <scope>NUCLEOTIDE SEQUENCE</scope>
</reference>
<feature type="non-terminal residue" evidence="10">
    <location>
        <position position="301"/>
    </location>
</feature>
<dbReference type="InterPro" id="IPR036055">
    <property type="entry name" value="LDL_receptor-like_sf"/>
</dbReference>
<evidence type="ECO:0000256" key="8">
    <source>
        <dbReference type="ARBA" id="ARBA00023180"/>
    </source>
</evidence>
<dbReference type="PANTHER" id="PTHR24270">
    <property type="entry name" value="LOW-DENSITY LIPOPROTEIN RECEPTOR-RELATED"/>
    <property type="match status" value="1"/>
</dbReference>
<dbReference type="Gene3D" id="4.10.400.10">
    <property type="entry name" value="Low-density Lipoprotein Receptor"/>
    <property type="match status" value="1"/>
</dbReference>
<dbReference type="GO" id="GO:0005886">
    <property type="term" value="C:plasma membrane"/>
    <property type="evidence" value="ECO:0007669"/>
    <property type="project" value="TreeGrafter"/>
</dbReference>
<evidence type="ECO:0000256" key="4">
    <source>
        <dbReference type="ARBA" id="ARBA00022737"/>
    </source>
</evidence>
<evidence type="ECO:0000256" key="6">
    <source>
        <dbReference type="ARBA" id="ARBA00023136"/>
    </source>
</evidence>
<keyword evidence="2" id="KW-0812">Transmembrane</keyword>
<dbReference type="InterPro" id="IPR002172">
    <property type="entry name" value="LDrepeatLR_classA_rpt"/>
</dbReference>
<dbReference type="EMBL" id="CAJOBI010331470">
    <property type="protein sequence ID" value="CAF5199176.1"/>
    <property type="molecule type" value="Genomic_DNA"/>
</dbReference>
<dbReference type="GO" id="GO:0016192">
    <property type="term" value="P:vesicle-mediated transport"/>
    <property type="evidence" value="ECO:0007669"/>
    <property type="project" value="UniProtKB-ARBA"/>
</dbReference>
<dbReference type="InterPro" id="IPR050685">
    <property type="entry name" value="LDLR"/>
</dbReference>
<keyword evidence="7 9" id="KW-1015">Disulfide bond</keyword>
<dbReference type="AlphaFoldDB" id="A0A8S3II72"/>
<keyword evidence="4" id="KW-0677">Repeat</keyword>
<evidence type="ECO:0000256" key="5">
    <source>
        <dbReference type="ARBA" id="ARBA00022989"/>
    </source>
</evidence>